<accession>A0A314YXL7</accession>
<gene>
    <name evidence="1" type="ORF">Pyn_22896</name>
</gene>
<evidence type="ECO:0000313" key="2">
    <source>
        <dbReference type="Proteomes" id="UP000250321"/>
    </source>
</evidence>
<dbReference type="AlphaFoldDB" id="A0A314YXL7"/>
<protein>
    <submittedName>
        <fullName evidence="1">Uncharacterized protein</fullName>
    </submittedName>
</protein>
<sequence>MQDGYDMSTSCSENGEEAEKIRELLKESFELAAKAYKDDKAEVKISRTHVKAFLLDLFIGGHAMGSS</sequence>
<dbReference type="Proteomes" id="UP000250321">
    <property type="component" value="Unassembled WGS sequence"/>
</dbReference>
<keyword evidence="2" id="KW-1185">Reference proteome</keyword>
<proteinExistence type="predicted"/>
<evidence type="ECO:0000313" key="1">
    <source>
        <dbReference type="EMBL" id="PQP94165.1"/>
    </source>
</evidence>
<organism evidence="1 2">
    <name type="scientific">Prunus yedoensis var. nudiflora</name>
    <dbReference type="NCBI Taxonomy" id="2094558"/>
    <lineage>
        <taxon>Eukaryota</taxon>
        <taxon>Viridiplantae</taxon>
        <taxon>Streptophyta</taxon>
        <taxon>Embryophyta</taxon>
        <taxon>Tracheophyta</taxon>
        <taxon>Spermatophyta</taxon>
        <taxon>Magnoliopsida</taxon>
        <taxon>eudicotyledons</taxon>
        <taxon>Gunneridae</taxon>
        <taxon>Pentapetalae</taxon>
        <taxon>rosids</taxon>
        <taxon>fabids</taxon>
        <taxon>Rosales</taxon>
        <taxon>Rosaceae</taxon>
        <taxon>Amygdaloideae</taxon>
        <taxon>Amygdaleae</taxon>
        <taxon>Prunus</taxon>
    </lineage>
</organism>
<name>A0A314YXL7_PRUYE</name>
<dbReference type="EMBL" id="PJQY01002376">
    <property type="protein sequence ID" value="PQP94165.1"/>
    <property type="molecule type" value="Genomic_DNA"/>
</dbReference>
<reference evidence="1 2" key="1">
    <citation type="submission" date="2018-02" db="EMBL/GenBank/DDBJ databases">
        <title>Draft genome of wild Prunus yedoensis var. nudiflora.</title>
        <authorList>
            <person name="Baek S."/>
            <person name="Kim J.-H."/>
            <person name="Choi K."/>
            <person name="Kim G.-B."/>
            <person name="Cho A."/>
            <person name="Jang H."/>
            <person name="Shin C.-H."/>
            <person name="Yu H.-J."/>
            <person name="Mun J.-H."/>
        </authorList>
    </citation>
    <scope>NUCLEOTIDE SEQUENCE [LARGE SCALE GENOMIC DNA]</scope>
    <source>
        <strain evidence="2">cv. Jeju island</strain>
        <tissue evidence="1">Leaf</tissue>
    </source>
</reference>
<dbReference type="OrthoDB" id="10518980at2759"/>
<comment type="caution">
    <text evidence="1">The sequence shown here is derived from an EMBL/GenBank/DDBJ whole genome shotgun (WGS) entry which is preliminary data.</text>
</comment>